<name>A0A5N6TZ85_ASPAV</name>
<organism evidence="1 2">
    <name type="scientific">Aspergillus avenaceus</name>
    <dbReference type="NCBI Taxonomy" id="36643"/>
    <lineage>
        <taxon>Eukaryota</taxon>
        <taxon>Fungi</taxon>
        <taxon>Dikarya</taxon>
        <taxon>Ascomycota</taxon>
        <taxon>Pezizomycotina</taxon>
        <taxon>Eurotiomycetes</taxon>
        <taxon>Eurotiomycetidae</taxon>
        <taxon>Eurotiales</taxon>
        <taxon>Aspergillaceae</taxon>
        <taxon>Aspergillus</taxon>
        <taxon>Aspergillus subgen. Circumdati</taxon>
    </lineage>
</organism>
<keyword evidence="2" id="KW-1185">Reference proteome</keyword>
<proteinExistence type="predicted"/>
<accession>A0A5N6TZ85</accession>
<dbReference type="AlphaFoldDB" id="A0A5N6TZ85"/>
<gene>
    <name evidence="1" type="ORF">BDV25DRAFT_152474</name>
</gene>
<protein>
    <submittedName>
        <fullName evidence="1">Uncharacterized protein</fullName>
    </submittedName>
</protein>
<reference evidence="1 2" key="1">
    <citation type="submission" date="2019-04" db="EMBL/GenBank/DDBJ databases">
        <title>Friends and foes A comparative genomics study of 23 Aspergillus species from section Flavi.</title>
        <authorList>
            <consortium name="DOE Joint Genome Institute"/>
            <person name="Kjaerbolling I."/>
            <person name="Vesth T."/>
            <person name="Frisvad J.C."/>
            <person name="Nybo J.L."/>
            <person name="Theobald S."/>
            <person name="Kildgaard S."/>
            <person name="Isbrandt T."/>
            <person name="Kuo A."/>
            <person name="Sato A."/>
            <person name="Lyhne E.K."/>
            <person name="Kogle M.E."/>
            <person name="Wiebenga A."/>
            <person name="Kun R.S."/>
            <person name="Lubbers R.J."/>
            <person name="Makela M.R."/>
            <person name="Barry K."/>
            <person name="Chovatia M."/>
            <person name="Clum A."/>
            <person name="Daum C."/>
            <person name="Haridas S."/>
            <person name="He G."/>
            <person name="LaButti K."/>
            <person name="Lipzen A."/>
            <person name="Mondo S."/>
            <person name="Riley R."/>
            <person name="Salamov A."/>
            <person name="Simmons B.A."/>
            <person name="Magnuson J.K."/>
            <person name="Henrissat B."/>
            <person name="Mortensen U.H."/>
            <person name="Larsen T.O."/>
            <person name="Devries R.P."/>
            <person name="Grigoriev I.V."/>
            <person name="Machida M."/>
            <person name="Baker S.E."/>
            <person name="Andersen M.R."/>
        </authorList>
    </citation>
    <scope>NUCLEOTIDE SEQUENCE [LARGE SCALE GENOMIC DNA]</scope>
    <source>
        <strain evidence="1 2">IBT 18842</strain>
    </source>
</reference>
<sequence length="85" mass="9652">MSYLLRLYFSSAWTVCLFIFGNVNRSDIPAYSLRIYYFSTVSVSTPPVGVQRDSGGKSERCNAQERFLINTCTVVPMKEPNCIEL</sequence>
<evidence type="ECO:0000313" key="1">
    <source>
        <dbReference type="EMBL" id="KAE8151584.1"/>
    </source>
</evidence>
<dbReference type="EMBL" id="ML742068">
    <property type="protein sequence ID" value="KAE8151584.1"/>
    <property type="molecule type" value="Genomic_DNA"/>
</dbReference>
<dbReference type="Proteomes" id="UP000325780">
    <property type="component" value="Unassembled WGS sequence"/>
</dbReference>
<evidence type="ECO:0000313" key="2">
    <source>
        <dbReference type="Proteomes" id="UP000325780"/>
    </source>
</evidence>